<dbReference type="AlphaFoldDB" id="A0A645BVL3"/>
<gene>
    <name evidence="1" type="ORF">SDC9_116072</name>
</gene>
<dbReference type="EMBL" id="VSSQ01022665">
    <property type="protein sequence ID" value="MPM69128.1"/>
    <property type="molecule type" value="Genomic_DNA"/>
</dbReference>
<reference evidence="1" key="1">
    <citation type="submission" date="2019-08" db="EMBL/GenBank/DDBJ databases">
        <authorList>
            <person name="Kucharzyk K."/>
            <person name="Murdoch R.W."/>
            <person name="Higgins S."/>
            <person name="Loffler F."/>
        </authorList>
    </citation>
    <scope>NUCLEOTIDE SEQUENCE</scope>
</reference>
<evidence type="ECO:0000313" key="1">
    <source>
        <dbReference type="EMBL" id="MPM69128.1"/>
    </source>
</evidence>
<accession>A0A645BVL3</accession>
<sequence>MRCQQVAPKGSLKIEPVNFDSFQEACAISTSVTLSTFAPGKVTHLALANQITPVCDCFGFTGMSILPDAGLFGSDDLVAMDQAILDVTGKTPLLVENVPASLEANTQGNHPFANLHGPYKDPYKVVEYCEQLGIGSRDYRIEDVLPYEENPGRTQAHYISAK</sequence>
<name>A0A645BVL3_9ZZZZ</name>
<proteinExistence type="predicted"/>
<comment type="caution">
    <text evidence="1">The sequence shown here is derived from an EMBL/GenBank/DDBJ whole genome shotgun (WGS) entry which is preliminary data.</text>
</comment>
<organism evidence="1">
    <name type="scientific">bioreactor metagenome</name>
    <dbReference type="NCBI Taxonomy" id="1076179"/>
    <lineage>
        <taxon>unclassified sequences</taxon>
        <taxon>metagenomes</taxon>
        <taxon>ecological metagenomes</taxon>
    </lineage>
</organism>
<protein>
    <submittedName>
        <fullName evidence="1">Uncharacterized protein</fullName>
    </submittedName>
</protein>